<proteinExistence type="predicted"/>
<dbReference type="RefSeq" id="WP_067677766.1">
    <property type="nucleotide sequence ID" value="NZ_CP016591.1"/>
</dbReference>
<dbReference type="Proteomes" id="UP000092932">
    <property type="component" value="Chromosome"/>
</dbReference>
<evidence type="ECO:0000259" key="1">
    <source>
        <dbReference type="PROSITE" id="PS51725"/>
    </source>
</evidence>
<dbReference type="GO" id="GO:0004497">
    <property type="term" value="F:monooxygenase activity"/>
    <property type="evidence" value="ECO:0007669"/>
    <property type="project" value="UniProtKB-KW"/>
</dbReference>
<dbReference type="OrthoDB" id="287932at2"/>
<dbReference type="EMBL" id="CP016591">
    <property type="protein sequence ID" value="ANY19923.1"/>
    <property type="molecule type" value="Genomic_DNA"/>
</dbReference>
<gene>
    <name evidence="2" type="ORF">A6F68_01407</name>
</gene>
<feature type="domain" description="ABM" evidence="1">
    <location>
        <begin position="3"/>
        <end position="91"/>
    </location>
</feature>
<dbReference type="InterPro" id="IPR011008">
    <property type="entry name" value="Dimeric_a/b-barrel"/>
</dbReference>
<sequence length="99" mass="11403">MRDRVIAEFPVKAGKRDEFEATLRSALPDTRAFDGCRDIKVFYDEERNTFVLIEKWDSFAHYDKYIAWRMETGLGAMLDPLLEDGAAALKISRLKATDI</sequence>
<keyword evidence="3" id="KW-1185">Reference proteome</keyword>
<dbReference type="Pfam" id="PF03992">
    <property type="entry name" value="ABM"/>
    <property type="match status" value="1"/>
</dbReference>
<dbReference type="PROSITE" id="PS51725">
    <property type="entry name" value="ABM"/>
    <property type="match status" value="1"/>
</dbReference>
<evidence type="ECO:0000313" key="3">
    <source>
        <dbReference type="Proteomes" id="UP000092932"/>
    </source>
</evidence>
<reference evidence="2 3" key="1">
    <citation type="submission" date="2016-07" db="EMBL/GenBank/DDBJ databases">
        <title>Complete genome sequence of Altererythrobacter dongtanensis KCTC 22672, a type strain with esterase isolated from tidal flat.</title>
        <authorList>
            <person name="Cheng H."/>
            <person name="Wu Y.-H."/>
            <person name="Zhou P."/>
            <person name="Huo Y.-Y."/>
            <person name="Wang C.-S."/>
            <person name="Xu X.-W."/>
        </authorList>
    </citation>
    <scope>NUCLEOTIDE SEQUENCE [LARGE SCALE GENOMIC DNA]</scope>
    <source>
        <strain evidence="2 3">KCTC 22672</strain>
    </source>
</reference>
<keyword evidence="2" id="KW-0503">Monooxygenase</keyword>
<dbReference type="AlphaFoldDB" id="A0A1B2ACP7"/>
<dbReference type="Gene3D" id="3.30.70.100">
    <property type="match status" value="1"/>
</dbReference>
<dbReference type="STRING" id="692370.A6F68_01407"/>
<evidence type="ECO:0000313" key="2">
    <source>
        <dbReference type="EMBL" id="ANY19923.1"/>
    </source>
</evidence>
<dbReference type="SUPFAM" id="SSF54909">
    <property type="entry name" value="Dimeric alpha+beta barrel"/>
    <property type="match status" value="1"/>
</dbReference>
<protein>
    <submittedName>
        <fullName evidence="2">Antibiotic biosynthesis monooxygenase</fullName>
    </submittedName>
</protein>
<name>A0A1B2ACP7_9SPHN</name>
<organism evidence="2 3">
    <name type="scientific">Tsuneonella dongtanensis</name>
    <dbReference type="NCBI Taxonomy" id="692370"/>
    <lineage>
        <taxon>Bacteria</taxon>
        <taxon>Pseudomonadati</taxon>
        <taxon>Pseudomonadota</taxon>
        <taxon>Alphaproteobacteria</taxon>
        <taxon>Sphingomonadales</taxon>
        <taxon>Erythrobacteraceae</taxon>
        <taxon>Tsuneonella</taxon>
    </lineage>
</organism>
<dbReference type="KEGG" id="ado:A6F68_01407"/>
<accession>A0A1B2ACP7</accession>
<dbReference type="InterPro" id="IPR007138">
    <property type="entry name" value="ABM_dom"/>
</dbReference>
<keyword evidence="2" id="KW-0560">Oxidoreductase</keyword>